<comment type="caution">
    <text evidence="1">The sequence shown here is derived from an EMBL/GenBank/DDBJ whole genome shotgun (WGS) entry which is preliminary data.</text>
</comment>
<protein>
    <submittedName>
        <fullName evidence="1">Uncharacterized protein</fullName>
    </submittedName>
</protein>
<dbReference type="Proteomes" id="UP000611945">
    <property type="component" value="Unassembled WGS sequence"/>
</dbReference>
<evidence type="ECO:0000313" key="2">
    <source>
        <dbReference type="Proteomes" id="UP000611945"/>
    </source>
</evidence>
<gene>
    <name evidence="1" type="ORF">H9642_07560</name>
</gene>
<evidence type="ECO:0000313" key="1">
    <source>
        <dbReference type="EMBL" id="MBD7977048.1"/>
    </source>
</evidence>
<sequence length="51" mass="5625">MKALVTQIDESLQPYKIKAQKQICPDSNPAIYSSRSPCAYQALPANAFTHS</sequence>
<reference evidence="1 2" key="1">
    <citation type="submission" date="2020-08" db="EMBL/GenBank/DDBJ databases">
        <title>A Genomic Blueprint of the Chicken Gut Microbiome.</title>
        <authorList>
            <person name="Gilroy R."/>
            <person name="Ravi A."/>
            <person name="Getino M."/>
            <person name="Pursley I."/>
            <person name="Horton D.L."/>
            <person name="Alikhan N.-F."/>
            <person name="Baker D."/>
            <person name="Gharbi K."/>
            <person name="Hall N."/>
            <person name="Watson M."/>
            <person name="Adriaenssens E.M."/>
            <person name="Foster-Nyarko E."/>
            <person name="Jarju S."/>
            <person name="Secka A."/>
            <person name="Antonio M."/>
            <person name="Oren A."/>
            <person name="Chaudhuri R."/>
            <person name="La Ragione R.M."/>
            <person name="Hildebrand F."/>
            <person name="Pallen M.J."/>
        </authorList>
    </citation>
    <scope>NUCLEOTIDE SEQUENCE [LARGE SCALE GENOMIC DNA]</scope>
    <source>
        <strain evidence="1 2">Sa2CUA2</strain>
    </source>
</reference>
<accession>A0ABR8TMR8</accession>
<name>A0ABR8TMR8_9PSED</name>
<organism evidence="1 2">
    <name type="scientific">Serpens gallinarum</name>
    <dbReference type="NCBI Taxonomy" id="2763075"/>
    <lineage>
        <taxon>Bacteria</taxon>
        <taxon>Pseudomonadati</taxon>
        <taxon>Pseudomonadota</taxon>
        <taxon>Gammaproteobacteria</taxon>
        <taxon>Pseudomonadales</taxon>
        <taxon>Pseudomonadaceae</taxon>
        <taxon>Pseudomonas</taxon>
    </lineage>
</organism>
<keyword evidence="2" id="KW-1185">Reference proteome</keyword>
<dbReference type="EMBL" id="JACSQG010000002">
    <property type="protein sequence ID" value="MBD7977048.1"/>
    <property type="molecule type" value="Genomic_DNA"/>
</dbReference>
<proteinExistence type="predicted"/>